<feature type="chain" id="PRO_5035423656" evidence="1">
    <location>
        <begin position="22"/>
        <end position="493"/>
    </location>
</feature>
<sequence>MAMKTVVLAAALSTVARLTAAQFPPAAVHITSFNSSFILTPAQIEAGQLDNDQVETIQNIVRFDQSQCAFGGPLEDEFYTLPPLTNGTALEPGLVLKVQAFTDPTAYALPPNTALSRIMYTSLNFNGTVVPATGFILWPFTPRKTHTAGSRNSTPPDKLSTIVWAHGTSGFFAPQAPSAHRSLWYGYSAPFALAQAGYAVFAPDFAGLGVGKSWDGTEIPHQYHANLAAARDSLYGFEAAVKSFPERLVGNFVAMGHSQGGATAWAIAEAMVSDEFAHLQQSYKGSIPASPTTNFLASPPTEFMLATSGLMLHSIFPTFTLEDWLTPIGAARLRLYREIQGGISVLIQLILTRTDIVRENWDRTWYAAAFSKLDVGGNDFRGPLLVLQGSDDSRVLYNLTLAAVAETSVLFPDRDLEFMVASGVGHNPVLEATQHLWMQWIHDRFDGRPLAKAGSFRTDVESFLPIQQYQSTGNSFPLWAGLPEYSYEVPLSV</sequence>
<proteinExistence type="predicted"/>
<keyword evidence="1" id="KW-0732">Signal</keyword>
<dbReference type="EMBL" id="JAGPNK010000007">
    <property type="protein sequence ID" value="KAH7318096.1"/>
    <property type="molecule type" value="Genomic_DNA"/>
</dbReference>
<dbReference type="Gene3D" id="3.40.50.1820">
    <property type="entry name" value="alpha/beta hydrolase"/>
    <property type="match status" value="2"/>
</dbReference>
<dbReference type="SUPFAM" id="SSF53474">
    <property type="entry name" value="alpha/beta-Hydrolases"/>
    <property type="match status" value="1"/>
</dbReference>
<evidence type="ECO:0000256" key="1">
    <source>
        <dbReference type="SAM" id="SignalP"/>
    </source>
</evidence>
<dbReference type="InterPro" id="IPR029058">
    <property type="entry name" value="AB_hydrolase_fold"/>
</dbReference>
<evidence type="ECO:0000313" key="4">
    <source>
        <dbReference type="Proteomes" id="UP000813444"/>
    </source>
</evidence>
<evidence type="ECO:0000259" key="2">
    <source>
        <dbReference type="Pfam" id="PF12697"/>
    </source>
</evidence>
<keyword evidence="3" id="KW-0378">Hydrolase</keyword>
<accession>A0A8K0SRY8</accession>
<dbReference type="PANTHER" id="PTHR34853:SF1">
    <property type="entry name" value="LIPASE 5"/>
    <property type="match status" value="1"/>
</dbReference>
<dbReference type="Pfam" id="PF12697">
    <property type="entry name" value="Abhydrolase_6"/>
    <property type="match status" value="1"/>
</dbReference>
<keyword evidence="4" id="KW-1185">Reference proteome</keyword>
<protein>
    <submittedName>
        <fullName evidence="3">Alpha/Beta hydrolase protein</fullName>
    </submittedName>
</protein>
<dbReference type="PANTHER" id="PTHR34853">
    <property type="match status" value="1"/>
</dbReference>
<organism evidence="3 4">
    <name type="scientific">Stachybotrys elegans</name>
    <dbReference type="NCBI Taxonomy" id="80388"/>
    <lineage>
        <taxon>Eukaryota</taxon>
        <taxon>Fungi</taxon>
        <taxon>Dikarya</taxon>
        <taxon>Ascomycota</taxon>
        <taxon>Pezizomycotina</taxon>
        <taxon>Sordariomycetes</taxon>
        <taxon>Hypocreomycetidae</taxon>
        <taxon>Hypocreales</taxon>
        <taxon>Stachybotryaceae</taxon>
        <taxon>Stachybotrys</taxon>
    </lineage>
</organism>
<evidence type="ECO:0000313" key="3">
    <source>
        <dbReference type="EMBL" id="KAH7318096.1"/>
    </source>
</evidence>
<dbReference type="InterPro" id="IPR000073">
    <property type="entry name" value="AB_hydrolase_1"/>
</dbReference>
<gene>
    <name evidence="3" type="ORF">B0I35DRAFT_468837</name>
</gene>
<dbReference type="AlphaFoldDB" id="A0A8K0SRY8"/>
<feature type="domain" description="AB hydrolase-1" evidence="2">
    <location>
        <begin position="162"/>
        <end position="431"/>
    </location>
</feature>
<dbReference type="GO" id="GO:0004806">
    <property type="term" value="F:triacylglycerol lipase activity"/>
    <property type="evidence" value="ECO:0007669"/>
    <property type="project" value="InterPro"/>
</dbReference>
<dbReference type="InterPro" id="IPR005152">
    <property type="entry name" value="Lipase_secreted"/>
</dbReference>
<comment type="caution">
    <text evidence="3">The sequence shown here is derived from an EMBL/GenBank/DDBJ whole genome shotgun (WGS) entry which is preliminary data.</text>
</comment>
<reference evidence="3" key="1">
    <citation type="journal article" date="2021" name="Nat. Commun.">
        <title>Genetic determinants of endophytism in the Arabidopsis root mycobiome.</title>
        <authorList>
            <person name="Mesny F."/>
            <person name="Miyauchi S."/>
            <person name="Thiergart T."/>
            <person name="Pickel B."/>
            <person name="Atanasova L."/>
            <person name="Karlsson M."/>
            <person name="Huettel B."/>
            <person name="Barry K.W."/>
            <person name="Haridas S."/>
            <person name="Chen C."/>
            <person name="Bauer D."/>
            <person name="Andreopoulos W."/>
            <person name="Pangilinan J."/>
            <person name="LaButti K."/>
            <person name="Riley R."/>
            <person name="Lipzen A."/>
            <person name="Clum A."/>
            <person name="Drula E."/>
            <person name="Henrissat B."/>
            <person name="Kohler A."/>
            <person name="Grigoriev I.V."/>
            <person name="Martin F.M."/>
            <person name="Hacquard S."/>
        </authorList>
    </citation>
    <scope>NUCLEOTIDE SEQUENCE</scope>
    <source>
        <strain evidence="3">MPI-CAGE-CH-0235</strain>
    </source>
</reference>
<dbReference type="GO" id="GO:0016042">
    <property type="term" value="P:lipid catabolic process"/>
    <property type="evidence" value="ECO:0007669"/>
    <property type="project" value="InterPro"/>
</dbReference>
<feature type="signal peptide" evidence="1">
    <location>
        <begin position="1"/>
        <end position="21"/>
    </location>
</feature>
<name>A0A8K0SRY8_9HYPO</name>
<dbReference type="Proteomes" id="UP000813444">
    <property type="component" value="Unassembled WGS sequence"/>
</dbReference>
<dbReference type="OrthoDB" id="5382058at2759"/>